<keyword evidence="9 12" id="KW-0201">Cytochrome c-type biogenesis</keyword>
<evidence type="ECO:0000256" key="1">
    <source>
        <dbReference type="ARBA" id="ARBA00002442"/>
    </source>
</evidence>
<keyword evidence="10 12" id="KW-1133">Transmembrane helix</keyword>
<dbReference type="RefSeq" id="WP_189410051.1">
    <property type="nucleotide sequence ID" value="NZ_BMYJ01000001.1"/>
</dbReference>
<dbReference type="Pfam" id="PF04995">
    <property type="entry name" value="CcmD"/>
    <property type="match status" value="1"/>
</dbReference>
<accession>A0A918TF84</accession>
<sequence>MPDLGKYAFAVLGSYAASLALIALVVALSIWQARRMKQALNRAEARVTRGE</sequence>
<evidence type="ECO:0000313" key="14">
    <source>
        <dbReference type="Proteomes" id="UP000638981"/>
    </source>
</evidence>
<keyword evidence="8 12" id="KW-0812">Transmembrane</keyword>
<dbReference type="EMBL" id="BMYJ01000001">
    <property type="protein sequence ID" value="GHC46620.1"/>
    <property type="molecule type" value="Genomic_DNA"/>
</dbReference>
<evidence type="ECO:0000313" key="13">
    <source>
        <dbReference type="EMBL" id="GHC46620.1"/>
    </source>
</evidence>
<dbReference type="GO" id="GO:0015886">
    <property type="term" value="P:heme transport"/>
    <property type="evidence" value="ECO:0007669"/>
    <property type="project" value="InterPro"/>
</dbReference>
<keyword evidence="7 12" id="KW-0997">Cell inner membrane</keyword>
<comment type="subcellular location">
    <subcellularLocation>
        <location evidence="2 12">Cell inner membrane</location>
        <topology evidence="2 12">Single-pass membrane protein</topology>
    </subcellularLocation>
</comment>
<evidence type="ECO:0000256" key="4">
    <source>
        <dbReference type="ARBA" id="ARBA00016461"/>
    </source>
</evidence>
<feature type="transmembrane region" description="Helical" evidence="12">
    <location>
        <begin position="12"/>
        <end position="31"/>
    </location>
</feature>
<keyword evidence="11 12" id="KW-0472">Membrane</keyword>
<comment type="function">
    <text evidence="1 12">Required for the export of heme to the periplasm for the biogenesis of c-type cytochromes.</text>
</comment>
<evidence type="ECO:0000256" key="12">
    <source>
        <dbReference type="RuleBase" id="RU363101"/>
    </source>
</evidence>
<name>A0A918TF84_9RHOB</name>
<evidence type="ECO:0000256" key="2">
    <source>
        <dbReference type="ARBA" id="ARBA00004377"/>
    </source>
</evidence>
<evidence type="ECO:0000256" key="9">
    <source>
        <dbReference type="ARBA" id="ARBA00022748"/>
    </source>
</evidence>
<gene>
    <name evidence="13" type="ORF">GCM10007315_05460</name>
</gene>
<dbReference type="GO" id="GO:0017004">
    <property type="term" value="P:cytochrome complex assembly"/>
    <property type="evidence" value="ECO:0007669"/>
    <property type="project" value="UniProtKB-KW"/>
</dbReference>
<dbReference type="InterPro" id="IPR007078">
    <property type="entry name" value="Haem_export_protD_CcmD"/>
</dbReference>
<evidence type="ECO:0000256" key="10">
    <source>
        <dbReference type="ARBA" id="ARBA00022989"/>
    </source>
</evidence>
<comment type="caution">
    <text evidence="13">The sequence shown here is derived from an EMBL/GenBank/DDBJ whole genome shotgun (WGS) entry which is preliminary data.</text>
</comment>
<keyword evidence="14" id="KW-1185">Reference proteome</keyword>
<evidence type="ECO:0000256" key="8">
    <source>
        <dbReference type="ARBA" id="ARBA00022692"/>
    </source>
</evidence>
<comment type="similarity">
    <text evidence="3 12">Belongs to the CcmD/CycX/HelD family.</text>
</comment>
<dbReference type="NCBIfam" id="TIGR03141">
    <property type="entry name" value="cytochro_ccmD"/>
    <property type="match status" value="1"/>
</dbReference>
<evidence type="ECO:0000256" key="11">
    <source>
        <dbReference type="ARBA" id="ARBA00023136"/>
    </source>
</evidence>
<dbReference type="GO" id="GO:0005886">
    <property type="term" value="C:plasma membrane"/>
    <property type="evidence" value="ECO:0007669"/>
    <property type="project" value="UniProtKB-SubCell"/>
</dbReference>
<evidence type="ECO:0000256" key="3">
    <source>
        <dbReference type="ARBA" id="ARBA00008741"/>
    </source>
</evidence>
<protein>
    <recommendedName>
        <fullName evidence="4 12">Heme exporter protein D</fullName>
    </recommendedName>
</protein>
<evidence type="ECO:0000256" key="5">
    <source>
        <dbReference type="ARBA" id="ARBA00022448"/>
    </source>
</evidence>
<organism evidence="13 14">
    <name type="scientific">Neogemmobacter tilapiae</name>
    <dbReference type="NCBI Taxonomy" id="875041"/>
    <lineage>
        <taxon>Bacteria</taxon>
        <taxon>Pseudomonadati</taxon>
        <taxon>Pseudomonadota</taxon>
        <taxon>Alphaproteobacteria</taxon>
        <taxon>Rhodobacterales</taxon>
        <taxon>Paracoccaceae</taxon>
        <taxon>Neogemmobacter</taxon>
    </lineage>
</organism>
<evidence type="ECO:0000256" key="7">
    <source>
        <dbReference type="ARBA" id="ARBA00022519"/>
    </source>
</evidence>
<evidence type="ECO:0000256" key="6">
    <source>
        <dbReference type="ARBA" id="ARBA00022475"/>
    </source>
</evidence>
<reference evidence="13" key="1">
    <citation type="journal article" date="2014" name="Int. J. Syst. Evol. Microbiol.">
        <title>Complete genome sequence of Corynebacterium casei LMG S-19264T (=DSM 44701T), isolated from a smear-ripened cheese.</title>
        <authorList>
            <consortium name="US DOE Joint Genome Institute (JGI-PGF)"/>
            <person name="Walter F."/>
            <person name="Albersmeier A."/>
            <person name="Kalinowski J."/>
            <person name="Ruckert C."/>
        </authorList>
    </citation>
    <scope>NUCLEOTIDE SEQUENCE</scope>
    <source>
        <strain evidence="13">KCTC 23310</strain>
    </source>
</reference>
<proteinExistence type="inferred from homology"/>
<dbReference type="Proteomes" id="UP000638981">
    <property type="component" value="Unassembled WGS sequence"/>
</dbReference>
<dbReference type="AlphaFoldDB" id="A0A918TF84"/>
<keyword evidence="5 12" id="KW-0813">Transport</keyword>
<keyword evidence="6 12" id="KW-1003">Cell membrane</keyword>
<reference evidence="13" key="2">
    <citation type="submission" date="2020-09" db="EMBL/GenBank/DDBJ databases">
        <authorList>
            <person name="Sun Q."/>
            <person name="Kim S."/>
        </authorList>
    </citation>
    <scope>NUCLEOTIDE SEQUENCE</scope>
    <source>
        <strain evidence="13">KCTC 23310</strain>
    </source>
</reference>